<dbReference type="EMBL" id="UYSL01001304">
    <property type="protein sequence ID" value="VDL65077.1"/>
    <property type="molecule type" value="Genomic_DNA"/>
</dbReference>
<evidence type="ECO:0000256" key="1">
    <source>
        <dbReference type="SAM" id="MobiDB-lite"/>
    </source>
</evidence>
<feature type="compositionally biased region" description="Low complexity" evidence="1">
    <location>
        <begin position="41"/>
        <end position="52"/>
    </location>
</feature>
<dbReference type="WBParaSite" id="NBR_0000156001-mRNA-1">
    <property type="protein sequence ID" value="NBR_0000156001-mRNA-1"/>
    <property type="gene ID" value="NBR_0000156001"/>
</dbReference>
<evidence type="ECO:0000313" key="4">
    <source>
        <dbReference type="WBParaSite" id="NBR_0000156001-mRNA-1"/>
    </source>
</evidence>
<feature type="region of interest" description="Disordered" evidence="1">
    <location>
        <begin position="89"/>
        <end position="109"/>
    </location>
</feature>
<reference evidence="4" key="1">
    <citation type="submission" date="2017-02" db="UniProtKB">
        <authorList>
            <consortium name="WormBaseParasite"/>
        </authorList>
    </citation>
    <scope>IDENTIFICATION</scope>
</reference>
<feature type="compositionally biased region" description="Low complexity" evidence="1">
    <location>
        <begin position="91"/>
        <end position="109"/>
    </location>
</feature>
<protein>
    <submittedName>
        <fullName evidence="2 4">Uncharacterized protein</fullName>
    </submittedName>
</protein>
<accession>A0A0N4XGA8</accession>
<sequence length="141" mass="14830">MLVDSEGSDAPSPLPTKSLLQRFRKRLLSFDGKISSLPATSRSVDSGGSQSSPRRPLYVDVQLANGLNDKRSPVTSVVDFVRGRNRAASVSLSGSATPPSPPTIASVSARASASTDGGVPACKFYFSAALEAKIDESMDLW</sequence>
<dbReference type="AlphaFoldDB" id="A0A0N4XGA8"/>
<organism evidence="4">
    <name type="scientific">Nippostrongylus brasiliensis</name>
    <name type="common">Rat hookworm</name>
    <dbReference type="NCBI Taxonomy" id="27835"/>
    <lineage>
        <taxon>Eukaryota</taxon>
        <taxon>Metazoa</taxon>
        <taxon>Ecdysozoa</taxon>
        <taxon>Nematoda</taxon>
        <taxon>Chromadorea</taxon>
        <taxon>Rhabditida</taxon>
        <taxon>Rhabditina</taxon>
        <taxon>Rhabditomorpha</taxon>
        <taxon>Strongyloidea</taxon>
        <taxon>Heligmosomidae</taxon>
        <taxon>Nippostrongylus</taxon>
    </lineage>
</organism>
<gene>
    <name evidence="2" type="ORF">NBR_LOCUS1561</name>
</gene>
<evidence type="ECO:0000313" key="3">
    <source>
        <dbReference type="Proteomes" id="UP000271162"/>
    </source>
</evidence>
<dbReference type="OMA" id="PACKFYF"/>
<feature type="region of interest" description="Disordered" evidence="1">
    <location>
        <begin position="36"/>
        <end position="56"/>
    </location>
</feature>
<keyword evidence="3" id="KW-1185">Reference proteome</keyword>
<dbReference type="Proteomes" id="UP000271162">
    <property type="component" value="Unassembled WGS sequence"/>
</dbReference>
<evidence type="ECO:0000313" key="2">
    <source>
        <dbReference type="EMBL" id="VDL65077.1"/>
    </source>
</evidence>
<name>A0A0N4XGA8_NIPBR</name>
<reference evidence="2 3" key="2">
    <citation type="submission" date="2018-11" db="EMBL/GenBank/DDBJ databases">
        <authorList>
            <consortium name="Pathogen Informatics"/>
        </authorList>
    </citation>
    <scope>NUCLEOTIDE SEQUENCE [LARGE SCALE GENOMIC DNA]</scope>
</reference>
<dbReference type="STRING" id="27835.A0A0N4XGA8"/>
<proteinExistence type="predicted"/>